<feature type="non-terminal residue" evidence="1">
    <location>
        <position position="1"/>
    </location>
</feature>
<gene>
    <name evidence="1" type="ORF">FWK35_00035767</name>
</gene>
<comment type="caution">
    <text evidence="1">The sequence shown here is derived from an EMBL/GenBank/DDBJ whole genome shotgun (WGS) entry which is preliminary data.</text>
</comment>
<evidence type="ECO:0000313" key="2">
    <source>
        <dbReference type="Proteomes" id="UP000478052"/>
    </source>
</evidence>
<name>A0A6G0VXE6_APHCR</name>
<reference evidence="1 2" key="1">
    <citation type="submission" date="2019-08" db="EMBL/GenBank/DDBJ databases">
        <title>Whole genome of Aphis craccivora.</title>
        <authorList>
            <person name="Voronova N.V."/>
            <person name="Shulinski R.S."/>
            <person name="Bandarenka Y.V."/>
            <person name="Zhorov D.G."/>
            <person name="Warner D."/>
        </authorList>
    </citation>
    <scope>NUCLEOTIDE SEQUENCE [LARGE SCALE GENOMIC DNA]</scope>
    <source>
        <strain evidence="1">180601</strain>
        <tissue evidence="1">Whole Body</tissue>
    </source>
</reference>
<protein>
    <recommendedName>
        <fullName evidence="3">BED-type domain-containing protein</fullName>
    </recommendedName>
</protein>
<sequence>ENKLGQTQIDGVVTKEATIFKLPWDASNKNFRIVKLIDEQMSYSKYYVKCLHCIGPKTLWADTRSISNLRKHLASYFSEVMKPRPRQLRLRTMCGHRSMIRVSRMLHGGIPVLGRITEERPQGVSRGIEADTQLSLFEFKHHHHHRTERYEYVSRHQFQAILLFNPQHHRLVRRSTSGDEATTAAVADDMHHRSMIRISRMLHGHCLSFGIIPIHLPEMLHF</sequence>
<dbReference type="AlphaFoldDB" id="A0A6G0VXE6"/>
<dbReference type="Proteomes" id="UP000478052">
    <property type="component" value="Unassembled WGS sequence"/>
</dbReference>
<keyword evidence="2" id="KW-1185">Reference proteome</keyword>
<dbReference type="EMBL" id="VUJU01011247">
    <property type="protein sequence ID" value="KAF0711458.1"/>
    <property type="molecule type" value="Genomic_DNA"/>
</dbReference>
<accession>A0A6G0VXE6</accession>
<evidence type="ECO:0000313" key="1">
    <source>
        <dbReference type="EMBL" id="KAF0711458.1"/>
    </source>
</evidence>
<proteinExistence type="predicted"/>
<evidence type="ECO:0008006" key="3">
    <source>
        <dbReference type="Google" id="ProtNLM"/>
    </source>
</evidence>
<organism evidence="1 2">
    <name type="scientific">Aphis craccivora</name>
    <name type="common">Cowpea aphid</name>
    <dbReference type="NCBI Taxonomy" id="307492"/>
    <lineage>
        <taxon>Eukaryota</taxon>
        <taxon>Metazoa</taxon>
        <taxon>Ecdysozoa</taxon>
        <taxon>Arthropoda</taxon>
        <taxon>Hexapoda</taxon>
        <taxon>Insecta</taxon>
        <taxon>Pterygota</taxon>
        <taxon>Neoptera</taxon>
        <taxon>Paraneoptera</taxon>
        <taxon>Hemiptera</taxon>
        <taxon>Sternorrhyncha</taxon>
        <taxon>Aphidomorpha</taxon>
        <taxon>Aphidoidea</taxon>
        <taxon>Aphididae</taxon>
        <taxon>Aphidini</taxon>
        <taxon>Aphis</taxon>
        <taxon>Aphis</taxon>
    </lineage>
</organism>